<dbReference type="GO" id="GO:0032259">
    <property type="term" value="P:methylation"/>
    <property type="evidence" value="ECO:0007669"/>
    <property type="project" value="UniProtKB-KW"/>
</dbReference>
<dbReference type="PANTHER" id="PTHR43464:SF19">
    <property type="entry name" value="UBIQUINONE BIOSYNTHESIS O-METHYLTRANSFERASE, MITOCHONDRIAL"/>
    <property type="match status" value="1"/>
</dbReference>
<sequence length="207" mass="22167">MDNQGERIPSKWEEITAADPTHSRRYVERFRNLAAEGHDIVGEARLIDAMLPRGGRVLDAGCGPGRLGGYLYAVGHTVVGVDVDPELIAAAEADHPGPTWLVGDLAELDLPARGIAADFDAIVCAGNVMTFVAPETRGAVLRGFARHLAPEGRAVVGFGAGRGYEFAEFLADVTLHGFAVDVLLSTWDLRPFTEDSEFLVAVLSRAE</sequence>
<dbReference type="Proteomes" id="UP000057820">
    <property type="component" value="Chromosome 1"/>
</dbReference>
<evidence type="ECO:0000256" key="2">
    <source>
        <dbReference type="ARBA" id="ARBA00022679"/>
    </source>
</evidence>
<dbReference type="SUPFAM" id="SSF53335">
    <property type="entry name" value="S-adenosyl-L-methionine-dependent methyltransferases"/>
    <property type="match status" value="1"/>
</dbReference>
<accession>A0A0H5NZ84</accession>
<name>A0A0H5NZ84_NOCFR</name>
<dbReference type="AlphaFoldDB" id="A0A0H5NZ84"/>
<dbReference type="KEGG" id="nfr:ERS450000_01323"/>
<dbReference type="GO" id="GO:0046406">
    <property type="term" value="F:magnesium protoporphyrin IX methyltransferase activity"/>
    <property type="evidence" value="ECO:0007669"/>
    <property type="project" value="UniProtKB-EC"/>
</dbReference>
<dbReference type="Gene3D" id="3.40.50.150">
    <property type="entry name" value="Vaccinia Virus protein VP39"/>
    <property type="match status" value="1"/>
</dbReference>
<keyword evidence="1 5" id="KW-0489">Methyltransferase</keyword>
<dbReference type="RefSeq" id="WP_060593327.1">
    <property type="nucleotide sequence ID" value="NZ_CP031418.1"/>
</dbReference>
<proteinExistence type="predicted"/>
<organism evidence="5 6">
    <name type="scientific">Nocardia farcinica</name>
    <dbReference type="NCBI Taxonomy" id="37329"/>
    <lineage>
        <taxon>Bacteria</taxon>
        <taxon>Bacillati</taxon>
        <taxon>Actinomycetota</taxon>
        <taxon>Actinomycetes</taxon>
        <taxon>Mycobacteriales</taxon>
        <taxon>Nocardiaceae</taxon>
        <taxon>Nocardia</taxon>
    </lineage>
</organism>
<dbReference type="EC" id="2.1.1.11" evidence="5"/>
<evidence type="ECO:0000256" key="1">
    <source>
        <dbReference type="ARBA" id="ARBA00022603"/>
    </source>
</evidence>
<keyword evidence="3" id="KW-0949">S-adenosyl-L-methionine</keyword>
<dbReference type="CDD" id="cd02440">
    <property type="entry name" value="AdoMet_MTases"/>
    <property type="match status" value="1"/>
</dbReference>
<evidence type="ECO:0000313" key="6">
    <source>
        <dbReference type="Proteomes" id="UP000057820"/>
    </source>
</evidence>
<gene>
    <name evidence="5" type="primary">bchM</name>
    <name evidence="5" type="ORF">ERS450000_01323</name>
</gene>
<feature type="domain" description="Methyltransferase" evidence="4">
    <location>
        <begin position="57"/>
        <end position="152"/>
    </location>
</feature>
<dbReference type="EMBL" id="LN868938">
    <property type="protein sequence ID" value="CRY75426.1"/>
    <property type="molecule type" value="Genomic_DNA"/>
</dbReference>
<dbReference type="InterPro" id="IPR029063">
    <property type="entry name" value="SAM-dependent_MTases_sf"/>
</dbReference>
<dbReference type="PANTHER" id="PTHR43464">
    <property type="entry name" value="METHYLTRANSFERASE"/>
    <property type="match status" value="1"/>
</dbReference>
<dbReference type="InterPro" id="IPR041698">
    <property type="entry name" value="Methyltransf_25"/>
</dbReference>
<reference evidence="6" key="1">
    <citation type="submission" date="2015-03" db="EMBL/GenBank/DDBJ databases">
        <authorList>
            <consortium name="Pathogen Informatics"/>
        </authorList>
    </citation>
    <scope>NUCLEOTIDE SEQUENCE [LARGE SCALE GENOMIC DNA]</scope>
    <source>
        <strain evidence="6">NCTC11134</strain>
    </source>
</reference>
<protein>
    <submittedName>
        <fullName evidence="5">Magnesium-protoporphyrin O-methyltransferase</fullName>
        <ecNumber evidence="5">2.1.1.11</ecNumber>
    </submittedName>
</protein>
<evidence type="ECO:0000256" key="3">
    <source>
        <dbReference type="ARBA" id="ARBA00022691"/>
    </source>
</evidence>
<dbReference type="Pfam" id="PF13649">
    <property type="entry name" value="Methyltransf_25"/>
    <property type="match status" value="1"/>
</dbReference>
<evidence type="ECO:0000259" key="4">
    <source>
        <dbReference type="Pfam" id="PF13649"/>
    </source>
</evidence>
<evidence type="ECO:0000313" key="5">
    <source>
        <dbReference type="EMBL" id="CRY75426.1"/>
    </source>
</evidence>
<keyword evidence="2 5" id="KW-0808">Transferase</keyword>